<protein>
    <recommendedName>
        <fullName evidence="3">Retrotransposon gag domain-containing protein</fullName>
    </recommendedName>
</protein>
<dbReference type="CDD" id="cd00303">
    <property type="entry name" value="retropepsin_like"/>
    <property type="match status" value="1"/>
</dbReference>
<reference evidence="1" key="1">
    <citation type="submission" date="2023-05" db="EMBL/GenBank/DDBJ databases">
        <title>Genome and transcriptome analyses reveal genes involved in the formation of fine ridges on petal epidermal cells in Hibiscus trionum.</title>
        <authorList>
            <person name="Koshimizu S."/>
            <person name="Masuda S."/>
            <person name="Ishii T."/>
            <person name="Shirasu K."/>
            <person name="Hoshino A."/>
            <person name="Arita M."/>
        </authorList>
    </citation>
    <scope>NUCLEOTIDE SEQUENCE</scope>
    <source>
        <strain evidence="1">Hamamatsu line</strain>
    </source>
</reference>
<dbReference type="AlphaFoldDB" id="A0A9W7IS58"/>
<keyword evidence="2" id="KW-1185">Reference proteome</keyword>
<gene>
    <name evidence="1" type="ORF">HRI_003800300</name>
</gene>
<name>A0A9W7IS58_HIBTR</name>
<evidence type="ECO:0000313" key="2">
    <source>
        <dbReference type="Proteomes" id="UP001165190"/>
    </source>
</evidence>
<comment type="caution">
    <text evidence="1">The sequence shown here is derived from an EMBL/GenBank/DDBJ whole genome shotgun (WGS) entry which is preliminary data.</text>
</comment>
<sequence>MKQYFHATSIKDDADKVNMASVYLTDFSLLWWRRRCSEEKEQGYSHWAQEKLHKLKHEGSILEYVRWFTKLKLQVTDMTEAEGLFAFKNWLKRWAKMELKRMRVEELSKVMVAYESIAKFEIIESTKPRGKGYGGGVKNVEVLKCFTCGGNHMKSDCPMNNHLNVVQGDVTEESKDEVMRLGAIVSVNKLRESPGATTSVKVAEPRSKPSVISDDKAVKTMVEKTQMECHRCKGPHRVHACPHRVKPSKVVDKPEQSEATRLGSMILNSAKAKGRKQKGLMFFDINVAGRPRNVLVDIGATDLFMSKKAAEKLGLRVDSSTGKIKTANTKEVPIVGETRKVELQIGE</sequence>
<evidence type="ECO:0000313" key="1">
    <source>
        <dbReference type="EMBL" id="GMJ01311.1"/>
    </source>
</evidence>
<dbReference type="InterPro" id="IPR021109">
    <property type="entry name" value="Peptidase_aspartic_dom_sf"/>
</dbReference>
<accession>A0A9W7IS58</accession>
<dbReference type="EMBL" id="BSYR01000035">
    <property type="protein sequence ID" value="GMJ01311.1"/>
    <property type="molecule type" value="Genomic_DNA"/>
</dbReference>
<dbReference type="Gene3D" id="2.40.70.10">
    <property type="entry name" value="Acid Proteases"/>
    <property type="match status" value="1"/>
</dbReference>
<evidence type="ECO:0008006" key="3">
    <source>
        <dbReference type="Google" id="ProtNLM"/>
    </source>
</evidence>
<dbReference type="OrthoDB" id="1434839at2759"/>
<organism evidence="1 2">
    <name type="scientific">Hibiscus trionum</name>
    <name type="common">Flower of an hour</name>
    <dbReference type="NCBI Taxonomy" id="183268"/>
    <lineage>
        <taxon>Eukaryota</taxon>
        <taxon>Viridiplantae</taxon>
        <taxon>Streptophyta</taxon>
        <taxon>Embryophyta</taxon>
        <taxon>Tracheophyta</taxon>
        <taxon>Spermatophyta</taxon>
        <taxon>Magnoliopsida</taxon>
        <taxon>eudicotyledons</taxon>
        <taxon>Gunneridae</taxon>
        <taxon>Pentapetalae</taxon>
        <taxon>rosids</taxon>
        <taxon>malvids</taxon>
        <taxon>Malvales</taxon>
        <taxon>Malvaceae</taxon>
        <taxon>Malvoideae</taxon>
        <taxon>Hibiscus</taxon>
    </lineage>
</organism>
<proteinExistence type="predicted"/>
<dbReference type="Pfam" id="PF13650">
    <property type="entry name" value="Asp_protease_2"/>
    <property type="match status" value="1"/>
</dbReference>
<dbReference type="Proteomes" id="UP001165190">
    <property type="component" value="Unassembled WGS sequence"/>
</dbReference>